<protein>
    <submittedName>
        <fullName evidence="1">Uncharacterized protein</fullName>
    </submittedName>
</protein>
<dbReference type="EMBL" id="BGZK01000340">
    <property type="protein sequence ID" value="GBP37843.1"/>
    <property type="molecule type" value="Genomic_DNA"/>
</dbReference>
<dbReference type="Proteomes" id="UP000299102">
    <property type="component" value="Unassembled WGS sequence"/>
</dbReference>
<name>A0A4C1VGS9_EUMVA</name>
<proteinExistence type="predicted"/>
<evidence type="ECO:0000313" key="1">
    <source>
        <dbReference type="EMBL" id="GBP37843.1"/>
    </source>
</evidence>
<keyword evidence="2" id="KW-1185">Reference proteome</keyword>
<reference evidence="1 2" key="1">
    <citation type="journal article" date="2019" name="Commun. Biol.">
        <title>The bagworm genome reveals a unique fibroin gene that provides high tensile strength.</title>
        <authorList>
            <person name="Kono N."/>
            <person name="Nakamura H."/>
            <person name="Ohtoshi R."/>
            <person name="Tomita M."/>
            <person name="Numata K."/>
            <person name="Arakawa K."/>
        </authorList>
    </citation>
    <scope>NUCLEOTIDE SEQUENCE [LARGE SCALE GENOMIC DNA]</scope>
</reference>
<dbReference type="AlphaFoldDB" id="A0A4C1VGS9"/>
<organism evidence="1 2">
    <name type="scientific">Eumeta variegata</name>
    <name type="common">Bagworm moth</name>
    <name type="synonym">Eumeta japonica</name>
    <dbReference type="NCBI Taxonomy" id="151549"/>
    <lineage>
        <taxon>Eukaryota</taxon>
        <taxon>Metazoa</taxon>
        <taxon>Ecdysozoa</taxon>
        <taxon>Arthropoda</taxon>
        <taxon>Hexapoda</taxon>
        <taxon>Insecta</taxon>
        <taxon>Pterygota</taxon>
        <taxon>Neoptera</taxon>
        <taxon>Endopterygota</taxon>
        <taxon>Lepidoptera</taxon>
        <taxon>Glossata</taxon>
        <taxon>Ditrysia</taxon>
        <taxon>Tineoidea</taxon>
        <taxon>Psychidae</taxon>
        <taxon>Oiketicinae</taxon>
        <taxon>Eumeta</taxon>
    </lineage>
</organism>
<sequence>MDAVFAPAQTGVKTSLARIYTRILSPYPRRYLRGCFTRYSGHRARFSAGKCGPVQVPYVTPAYAVTTTVGVVGDSVLIDLQRSQHDRALIGVRQSLN</sequence>
<accession>A0A4C1VGS9</accession>
<gene>
    <name evidence="1" type="ORF">EVAR_21378_1</name>
</gene>
<comment type="caution">
    <text evidence="1">The sequence shown here is derived from an EMBL/GenBank/DDBJ whole genome shotgun (WGS) entry which is preliminary data.</text>
</comment>
<evidence type="ECO:0000313" key="2">
    <source>
        <dbReference type="Proteomes" id="UP000299102"/>
    </source>
</evidence>